<keyword evidence="1" id="KW-0732">Signal</keyword>
<sequence length="99" mass="11033">MQLILGRWFACLNFVIAKVFHSRRQLWAVLGLDLLRITMSNQVVEDSTLISCDIGAKTAFEPEVPGSIEQKAGTFQICTFRVSLAVILVRFSCSLGRSL</sequence>
<proteinExistence type="predicted"/>
<evidence type="ECO:0000256" key="1">
    <source>
        <dbReference type="SAM" id="SignalP"/>
    </source>
</evidence>
<dbReference type="AlphaFoldDB" id="A0A6B0UGL3"/>
<dbReference type="EMBL" id="GIFC01005813">
    <property type="protein sequence ID" value="MXU87896.1"/>
    <property type="molecule type" value="Transcribed_RNA"/>
</dbReference>
<name>A0A6B0UGL3_IXORI</name>
<accession>A0A6B0UGL3</accession>
<feature type="signal peptide" evidence="1">
    <location>
        <begin position="1"/>
        <end position="17"/>
    </location>
</feature>
<evidence type="ECO:0000313" key="2">
    <source>
        <dbReference type="EMBL" id="MXU87896.1"/>
    </source>
</evidence>
<organism evidence="2">
    <name type="scientific">Ixodes ricinus</name>
    <name type="common">Common tick</name>
    <name type="synonym">Acarus ricinus</name>
    <dbReference type="NCBI Taxonomy" id="34613"/>
    <lineage>
        <taxon>Eukaryota</taxon>
        <taxon>Metazoa</taxon>
        <taxon>Ecdysozoa</taxon>
        <taxon>Arthropoda</taxon>
        <taxon>Chelicerata</taxon>
        <taxon>Arachnida</taxon>
        <taxon>Acari</taxon>
        <taxon>Parasitiformes</taxon>
        <taxon>Ixodida</taxon>
        <taxon>Ixodoidea</taxon>
        <taxon>Ixodidae</taxon>
        <taxon>Ixodinae</taxon>
        <taxon>Ixodes</taxon>
    </lineage>
</organism>
<reference evidence="2" key="1">
    <citation type="submission" date="2019-12" db="EMBL/GenBank/DDBJ databases">
        <title>An insight into the sialome of adult female Ixodes ricinus ticks feeding for 6 days.</title>
        <authorList>
            <person name="Perner J."/>
            <person name="Ribeiro J.M.C."/>
        </authorList>
    </citation>
    <scope>NUCLEOTIDE SEQUENCE</scope>
    <source>
        <strain evidence="2">Semi-engorged</strain>
        <tissue evidence="2">Salivary glands</tissue>
    </source>
</reference>
<protein>
    <submittedName>
        <fullName evidence="2">Putative secreted protein</fullName>
    </submittedName>
</protein>
<feature type="chain" id="PRO_5025334360" evidence="1">
    <location>
        <begin position="18"/>
        <end position="99"/>
    </location>
</feature>